<feature type="domain" description="Glycosyl transferase family 51" evidence="18">
    <location>
        <begin position="237"/>
        <end position="417"/>
    </location>
</feature>
<dbReference type="GO" id="GO:0009252">
    <property type="term" value="P:peptidoglycan biosynthetic process"/>
    <property type="evidence" value="ECO:0007669"/>
    <property type="project" value="UniProtKB-KW"/>
</dbReference>
<gene>
    <name evidence="19" type="ORF">KDAU_19540</name>
</gene>
<evidence type="ECO:0000256" key="7">
    <source>
        <dbReference type="ARBA" id="ARBA00022801"/>
    </source>
</evidence>
<dbReference type="AlphaFoldDB" id="A0A401ZCP4"/>
<evidence type="ECO:0000256" key="4">
    <source>
        <dbReference type="ARBA" id="ARBA00022670"/>
    </source>
</evidence>
<keyword evidence="5" id="KW-0328">Glycosyltransferase</keyword>
<dbReference type="Gene3D" id="3.40.710.10">
    <property type="entry name" value="DD-peptidase/beta-lactamase superfamily"/>
    <property type="match status" value="1"/>
</dbReference>
<evidence type="ECO:0000259" key="17">
    <source>
        <dbReference type="Pfam" id="PF00905"/>
    </source>
</evidence>
<dbReference type="GO" id="GO:0008658">
    <property type="term" value="F:penicillin binding"/>
    <property type="evidence" value="ECO:0007669"/>
    <property type="project" value="InterPro"/>
</dbReference>
<reference evidence="20" key="1">
    <citation type="submission" date="2018-12" db="EMBL/GenBank/DDBJ databases">
        <title>Tengunoibacter tsumagoiensis gen. nov., sp. nov., Dictyobacter kobayashii sp. nov., D. alpinus sp. nov., and D. joshuensis sp. nov. and description of Dictyobacteraceae fam. nov. within the order Ktedonobacterales isolated from Tengu-no-mugimeshi.</title>
        <authorList>
            <person name="Wang C.M."/>
            <person name="Zheng Y."/>
            <person name="Sakai Y."/>
            <person name="Toyoda A."/>
            <person name="Minakuchi Y."/>
            <person name="Abe K."/>
            <person name="Yokota A."/>
            <person name="Yabe S."/>
        </authorList>
    </citation>
    <scope>NUCLEOTIDE SEQUENCE [LARGE SCALE GENOMIC DNA]</scope>
    <source>
        <strain evidence="20">S-27</strain>
    </source>
</reference>
<comment type="catalytic activity">
    <reaction evidence="14">
        <text>[GlcNAc-(1-&gt;4)-Mur2Ac(oyl-L-Ala-gamma-D-Glu-L-Lys-D-Ala-D-Ala)](n)-di-trans,octa-cis-undecaprenyl diphosphate + beta-D-GlcNAc-(1-&gt;4)-Mur2Ac(oyl-L-Ala-gamma-D-Glu-L-Lys-D-Ala-D-Ala)-di-trans,octa-cis-undecaprenyl diphosphate = [GlcNAc-(1-&gt;4)-Mur2Ac(oyl-L-Ala-gamma-D-Glu-L-Lys-D-Ala-D-Ala)](n+1)-di-trans,octa-cis-undecaprenyl diphosphate + di-trans,octa-cis-undecaprenyl diphosphate + H(+)</text>
        <dbReference type="Rhea" id="RHEA:23708"/>
        <dbReference type="Rhea" id="RHEA-COMP:9602"/>
        <dbReference type="Rhea" id="RHEA-COMP:9603"/>
        <dbReference type="ChEBI" id="CHEBI:15378"/>
        <dbReference type="ChEBI" id="CHEBI:58405"/>
        <dbReference type="ChEBI" id="CHEBI:60033"/>
        <dbReference type="ChEBI" id="CHEBI:78435"/>
        <dbReference type="EC" id="2.4.99.28"/>
    </reaction>
</comment>
<keyword evidence="8" id="KW-0133">Cell shape</keyword>
<dbReference type="PANTHER" id="PTHR32282:SF11">
    <property type="entry name" value="PENICILLIN-BINDING PROTEIN 1B"/>
    <property type="match status" value="1"/>
</dbReference>
<evidence type="ECO:0000256" key="16">
    <source>
        <dbReference type="SAM" id="Phobius"/>
    </source>
</evidence>
<dbReference type="GO" id="GO:0006508">
    <property type="term" value="P:proteolysis"/>
    <property type="evidence" value="ECO:0007669"/>
    <property type="project" value="UniProtKB-KW"/>
</dbReference>
<evidence type="ECO:0000256" key="10">
    <source>
        <dbReference type="ARBA" id="ARBA00023136"/>
    </source>
</evidence>
<keyword evidence="16" id="KW-1133">Transmembrane helix</keyword>
<dbReference type="InterPro" id="IPR036950">
    <property type="entry name" value="PBP_transglycosylase"/>
</dbReference>
<dbReference type="SUPFAM" id="SSF53955">
    <property type="entry name" value="Lysozyme-like"/>
    <property type="match status" value="1"/>
</dbReference>
<dbReference type="GO" id="GO:0008360">
    <property type="term" value="P:regulation of cell shape"/>
    <property type="evidence" value="ECO:0007669"/>
    <property type="project" value="UniProtKB-KW"/>
</dbReference>
<evidence type="ECO:0000256" key="15">
    <source>
        <dbReference type="SAM" id="MobiDB-lite"/>
    </source>
</evidence>
<feature type="transmembrane region" description="Helical" evidence="16">
    <location>
        <begin position="175"/>
        <end position="202"/>
    </location>
</feature>
<comment type="catalytic activity">
    <reaction evidence="13">
        <text>Preferential cleavage: (Ac)2-L-Lys-D-Ala-|-D-Ala. Also transpeptidation of peptidyl-alanyl moieties that are N-acyl substituents of D-alanine.</text>
        <dbReference type="EC" id="3.4.16.4"/>
    </reaction>
</comment>
<keyword evidence="10 16" id="KW-0472">Membrane</keyword>
<dbReference type="InterPro" id="IPR001460">
    <property type="entry name" value="PCN-bd_Tpept"/>
</dbReference>
<dbReference type="Pfam" id="PF00905">
    <property type="entry name" value="Transpeptidase"/>
    <property type="match status" value="1"/>
</dbReference>
<keyword evidence="2" id="KW-1003">Cell membrane</keyword>
<evidence type="ECO:0000259" key="18">
    <source>
        <dbReference type="Pfam" id="PF00912"/>
    </source>
</evidence>
<evidence type="ECO:0000256" key="8">
    <source>
        <dbReference type="ARBA" id="ARBA00022960"/>
    </source>
</evidence>
<evidence type="ECO:0000256" key="2">
    <source>
        <dbReference type="ARBA" id="ARBA00022475"/>
    </source>
</evidence>
<dbReference type="OrthoDB" id="9766909at2"/>
<keyword evidence="4" id="KW-0645">Protease</keyword>
<dbReference type="Pfam" id="PF00912">
    <property type="entry name" value="Transgly"/>
    <property type="match status" value="1"/>
</dbReference>
<dbReference type="RefSeq" id="WP_126595756.1">
    <property type="nucleotide sequence ID" value="NZ_BIFQ01000001.1"/>
</dbReference>
<feature type="compositionally biased region" description="Pro residues" evidence="15">
    <location>
        <begin position="32"/>
        <end position="55"/>
    </location>
</feature>
<evidence type="ECO:0000256" key="5">
    <source>
        <dbReference type="ARBA" id="ARBA00022676"/>
    </source>
</evidence>
<evidence type="ECO:0000256" key="1">
    <source>
        <dbReference type="ARBA" id="ARBA00004236"/>
    </source>
</evidence>
<dbReference type="Proteomes" id="UP000287224">
    <property type="component" value="Unassembled WGS sequence"/>
</dbReference>
<dbReference type="GO" id="GO:0071555">
    <property type="term" value="P:cell wall organization"/>
    <property type="evidence" value="ECO:0007669"/>
    <property type="project" value="UniProtKB-KW"/>
</dbReference>
<evidence type="ECO:0000256" key="9">
    <source>
        <dbReference type="ARBA" id="ARBA00022984"/>
    </source>
</evidence>
<evidence type="ECO:0000256" key="11">
    <source>
        <dbReference type="ARBA" id="ARBA00023268"/>
    </source>
</evidence>
<sequence length="906" mass="101207">MAGEQRDPESNKSSRHQHEALRRVRRKAKNAQPPPSTPTPPVPDTPSLPPLPVTPPLDRQDADASSTRPASDQLPFYYAARQERIKRARHYLEQKSRWEQRNSRSQEAQDTQQPPVETSQIPPAYVPTTYTEYTRAPGRRGRPRRPLRRRRLLRHISRRHLRGNRKQTRRSFNRFWLGVLGTIGAIILLIFTLAGAGTYATYRFYSSTNSSYNNQLLSLHDLTPRDNLKIYDSKGVLLSQLTDQGVHTAVTLNQVSPQLINATVATEDKNFWKNSGIDVFRILQAAIQNLEHGRVIEGGSTITQQLIKNLIVGNEASLMRKMQEVVLTPEINSLYSKNDILGMYLNTIYYGHQAYGIDAAASMYFGLQDQPGKPASSQLDLAQSAMLAGIPSSPWLYDPRLHPQTTFDRFSTILDLMIREGYITPEQAQAAIKEAHKPGFFKTPANLTDRAPHFSQYVLHQLRQQLKLSRSQLSRSGLKVYTTLDIALQDKIQKVLQKHIAELAGHNVTNAAEVLIDYHNGAIRSLLGSLDYNSKTIDGKFDVATMGYRQPGSSFKPYVYATALEQGYTPAQAIDDAPLTIVLPPGSNPPTYAPKNYDLLYHGHVTMRCALQNSLNIPAVKTLQHVGIANALKTARDMGIEHPKGDAGYSMVLGGLDVNLLEHTTAFGAFANDGKTFQPYAIDKIVYTHNNKVISHRTTEGRQAISPQVAYMMTSMLSDNESRLPEFLDCNPLQLYSNAESQCWSGNRGTVRPAAAKTGTTNDFRDNWTMGYTSDFVMGVWAGNNDYTPMIDVTGVQGAAPIWHDSMLLAEEGHPIQDFVNPGGLDRGEMTYPDGVHTIDWYLPGHYPTFTQTAQSIDPTIPTVTTKHHKHHHQEDPSVASGHPYCSNFNFVAPPPGTYAPHIGWW</sequence>
<evidence type="ECO:0000256" key="6">
    <source>
        <dbReference type="ARBA" id="ARBA00022679"/>
    </source>
</evidence>
<feature type="region of interest" description="Disordered" evidence="15">
    <location>
        <begin position="96"/>
        <end position="165"/>
    </location>
</feature>
<keyword evidence="12" id="KW-0961">Cell wall biogenesis/degradation</keyword>
<dbReference type="GO" id="GO:0009002">
    <property type="term" value="F:serine-type D-Ala-D-Ala carboxypeptidase activity"/>
    <property type="evidence" value="ECO:0007669"/>
    <property type="project" value="UniProtKB-EC"/>
</dbReference>
<feature type="compositionally biased region" description="Basic residues" evidence="15">
    <location>
        <begin position="137"/>
        <end position="165"/>
    </location>
</feature>
<comment type="caution">
    <text evidence="19">The sequence shown here is derived from an EMBL/GenBank/DDBJ whole genome shotgun (WGS) entry which is preliminary data.</text>
</comment>
<dbReference type="PANTHER" id="PTHR32282">
    <property type="entry name" value="BINDING PROTEIN TRANSPEPTIDASE, PUTATIVE-RELATED"/>
    <property type="match status" value="1"/>
</dbReference>
<feature type="region of interest" description="Disordered" evidence="15">
    <location>
        <begin position="1"/>
        <end position="76"/>
    </location>
</feature>
<dbReference type="GO" id="GO:0030288">
    <property type="term" value="C:outer membrane-bounded periplasmic space"/>
    <property type="evidence" value="ECO:0007669"/>
    <property type="project" value="TreeGrafter"/>
</dbReference>
<evidence type="ECO:0000256" key="12">
    <source>
        <dbReference type="ARBA" id="ARBA00023316"/>
    </source>
</evidence>
<dbReference type="SUPFAM" id="SSF56601">
    <property type="entry name" value="beta-lactamase/transpeptidase-like"/>
    <property type="match status" value="1"/>
</dbReference>
<accession>A0A401ZCP4</accession>
<keyword evidence="11" id="KW-0511">Multifunctional enzyme</keyword>
<dbReference type="GO" id="GO:0005886">
    <property type="term" value="C:plasma membrane"/>
    <property type="evidence" value="ECO:0007669"/>
    <property type="project" value="UniProtKB-SubCell"/>
</dbReference>
<evidence type="ECO:0000256" key="14">
    <source>
        <dbReference type="ARBA" id="ARBA00049902"/>
    </source>
</evidence>
<dbReference type="InterPro" id="IPR050396">
    <property type="entry name" value="Glycosyltr_51/Transpeptidase"/>
</dbReference>
<evidence type="ECO:0000256" key="13">
    <source>
        <dbReference type="ARBA" id="ARBA00034000"/>
    </source>
</evidence>
<keyword evidence="9" id="KW-0573">Peptidoglycan synthesis</keyword>
<keyword evidence="20" id="KW-1185">Reference proteome</keyword>
<feature type="domain" description="Penicillin-binding protein transpeptidase" evidence="17">
    <location>
        <begin position="514"/>
        <end position="774"/>
    </location>
</feature>
<evidence type="ECO:0000313" key="20">
    <source>
        <dbReference type="Proteomes" id="UP000287224"/>
    </source>
</evidence>
<dbReference type="InterPro" id="IPR023346">
    <property type="entry name" value="Lysozyme-like_dom_sf"/>
</dbReference>
<keyword evidence="7" id="KW-0378">Hydrolase</keyword>
<evidence type="ECO:0000256" key="3">
    <source>
        <dbReference type="ARBA" id="ARBA00022645"/>
    </source>
</evidence>
<keyword evidence="6" id="KW-0808">Transferase</keyword>
<feature type="compositionally biased region" description="Polar residues" evidence="15">
    <location>
        <begin position="105"/>
        <end position="121"/>
    </location>
</feature>
<organism evidence="19 20">
    <name type="scientific">Dictyobacter aurantiacus</name>
    <dbReference type="NCBI Taxonomy" id="1936993"/>
    <lineage>
        <taxon>Bacteria</taxon>
        <taxon>Bacillati</taxon>
        <taxon>Chloroflexota</taxon>
        <taxon>Ktedonobacteria</taxon>
        <taxon>Ktedonobacterales</taxon>
        <taxon>Dictyobacteraceae</taxon>
        <taxon>Dictyobacter</taxon>
    </lineage>
</organism>
<dbReference type="EMBL" id="BIFQ01000001">
    <property type="protein sequence ID" value="GCE04625.1"/>
    <property type="molecule type" value="Genomic_DNA"/>
</dbReference>
<proteinExistence type="predicted"/>
<dbReference type="NCBIfam" id="TIGR02074">
    <property type="entry name" value="PBP_1a_fam"/>
    <property type="match status" value="1"/>
</dbReference>
<dbReference type="GO" id="GO:0008955">
    <property type="term" value="F:peptidoglycan glycosyltransferase activity"/>
    <property type="evidence" value="ECO:0007669"/>
    <property type="project" value="UniProtKB-EC"/>
</dbReference>
<evidence type="ECO:0000313" key="19">
    <source>
        <dbReference type="EMBL" id="GCE04625.1"/>
    </source>
</evidence>
<comment type="subcellular location">
    <subcellularLocation>
        <location evidence="1">Cell membrane</location>
    </subcellularLocation>
</comment>
<feature type="compositionally biased region" description="Basic and acidic residues" evidence="15">
    <location>
        <begin position="1"/>
        <end position="22"/>
    </location>
</feature>
<keyword evidence="16" id="KW-0812">Transmembrane</keyword>
<dbReference type="Gene3D" id="1.10.3810.10">
    <property type="entry name" value="Biosynthetic peptidoglycan transglycosylase-like"/>
    <property type="match status" value="1"/>
</dbReference>
<keyword evidence="3" id="KW-0121">Carboxypeptidase</keyword>
<name>A0A401ZCP4_9CHLR</name>
<dbReference type="InterPro" id="IPR012338">
    <property type="entry name" value="Beta-lactam/transpept-like"/>
</dbReference>
<protein>
    <submittedName>
        <fullName evidence="19">Uncharacterized protein</fullName>
    </submittedName>
</protein>
<dbReference type="InterPro" id="IPR001264">
    <property type="entry name" value="Glyco_trans_51"/>
</dbReference>